<evidence type="ECO:0000256" key="1">
    <source>
        <dbReference type="SAM" id="MobiDB-lite"/>
    </source>
</evidence>
<feature type="compositionally biased region" description="Pro residues" evidence="1">
    <location>
        <begin position="1"/>
        <end position="10"/>
    </location>
</feature>
<feature type="region of interest" description="Disordered" evidence="1">
    <location>
        <begin position="1"/>
        <end position="211"/>
    </location>
</feature>
<dbReference type="VEuPathDB" id="FungiDB:FOC4_g10012079"/>
<dbReference type="AlphaFoldDB" id="A0A420RS93"/>
<dbReference type="VEuPathDB" id="FungiDB:FOXG_17766"/>
<feature type="compositionally biased region" description="Polar residues" evidence="1">
    <location>
        <begin position="128"/>
        <end position="137"/>
    </location>
</feature>
<feature type="compositionally biased region" description="Polar residues" evidence="1">
    <location>
        <begin position="194"/>
        <end position="208"/>
    </location>
</feature>
<name>A0A420RS93_FUSOX</name>
<dbReference type="VEuPathDB" id="FungiDB:FOZG_06538"/>
<feature type="compositionally biased region" description="Basic and acidic residues" evidence="1">
    <location>
        <begin position="118"/>
        <end position="127"/>
    </location>
</feature>
<dbReference type="VEuPathDB" id="FungiDB:FOMG_12642"/>
<sequence length="437" mass="48575">MLPRKPPQPHEIPATKVAAKPAPAINKRITRAKVKEEKAPVSQPLKAQETPGKRNETQGSTQDPIVLSSDPESSLFSDDDDAFVPTEDLQPKEKRQSARKTQSVMGELLVDPIVDVEPVGHAHREKAQPSTRPQTLPQKPEASHPSRPPEEQISRQKTTMTVKPDSKKIVEEPLPSTRGNRAAQKGRREVLSARDTNILVQQDTSQARTLKRPATTVDPIIDVSQPPRKIKYLSSLAAAEAIHDKTKVGLRPKPNTKVKAEPVNLHPEPSSSDKDLHAQILASLQGQNEATAEVEQAMEHDKVRGNGVSPRQTRPAGPNAEIAEKLHGLVEAKEATIYRGADAYRKNGINCVDKIERRYIQERQALSETWKKDSDRFLRGTRAAKAAIDERGKIREKAMQQLNETAARRRHLFQQATTSLRALHGRLMKGKLADYED</sequence>
<organism evidence="2 3">
    <name type="scientific">Fusarium oxysporum</name>
    <name type="common">Fusarium vascular wilt</name>
    <dbReference type="NCBI Taxonomy" id="5507"/>
    <lineage>
        <taxon>Eukaryota</taxon>
        <taxon>Fungi</taxon>
        <taxon>Dikarya</taxon>
        <taxon>Ascomycota</taxon>
        <taxon>Pezizomycotina</taxon>
        <taxon>Sordariomycetes</taxon>
        <taxon>Hypocreomycetidae</taxon>
        <taxon>Hypocreales</taxon>
        <taxon>Nectriaceae</taxon>
        <taxon>Fusarium</taxon>
        <taxon>Fusarium oxysporum species complex</taxon>
    </lineage>
</organism>
<dbReference type="VEuPathDB" id="FungiDB:FOIG_07961"/>
<reference evidence="2 3" key="1">
    <citation type="journal article" date="2018" name="Sci. Rep.">
        <title>Characterisation of pathogen-specific regions and novel effector candidates in Fusarium oxysporum f. sp. cepae.</title>
        <authorList>
            <person name="Armitage A.D."/>
            <person name="Taylor A."/>
            <person name="Sobczyk M.K."/>
            <person name="Baxter L."/>
            <person name="Greenfield B.P."/>
            <person name="Bates H.J."/>
            <person name="Wilson F."/>
            <person name="Jackson A.C."/>
            <person name="Ott S."/>
            <person name="Harrison R.J."/>
            <person name="Clarkson J.P."/>
        </authorList>
    </citation>
    <scope>NUCLEOTIDE SEQUENCE [LARGE SCALE GENOMIC DNA]</scope>
    <source>
        <strain evidence="2 3">Fo_A28</strain>
    </source>
</reference>
<comment type="caution">
    <text evidence="2">The sequence shown here is derived from an EMBL/GenBank/DDBJ whole genome shotgun (WGS) entry which is preliminary data.</text>
</comment>
<feature type="compositionally biased region" description="Low complexity" evidence="1">
    <location>
        <begin position="14"/>
        <end position="24"/>
    </location>
</feature>
<dbReference type="VEuPathDB" id="FungiDB:FOC1_g10009178"/>
<accession>A0A420RS93</accession>
<dbReference type="EMBL" id="MRCY01000010">
    <property type="protein sequence ID" value="RKL19884.1"/>
    <property type="molecule type" value="Genomic_DNA"/>
</dbReference>
<feature type="compositionally biased region" description="Basic and acidic residues" evidence="1">
    <location>
        <begin position="141"/>
        <end position="154"/>
    </location>
</feature>
<evidence type="ECO:0000313" key="3">
    <source>
        <dbReference type="Proteomes" id="UP000285860"/>
    </source>
</evidence>
<protein>
    <submittedName>
        <fullName evidence="2">Uncharacterized protein</fullName>
    </submittedName>
</protein>
<evidence type="ECO:0000313" key="2">
    <source>
        <dbReference type="EMBL" id="RKL19884.1"/>
    </source>
</evidence>
<dbReference type="VEuPathDB" id="FungiDB:HZS61_013052"/>
<proteinExistence type="predicted"/>
<feature type="region of interest" description="Disordered" evidence="1">
    <location>
        <begin position="249"/>
        <end position="273"/>
    </location>
</feature>
<dbReference type="VEuPathDB" id="FungiDB:FOC4_g10012078"/>
<dbReference type="VEuPathDB" id="FungiDB:FOC1_g10009179"/>
<dbReference type="VEuPathDB" id="FungiDB:FOIG_07962"/>
<gene>
    <name evidence="2" type="ORF">BFJ68_g3362</name>
</gene>
<dbReference type="Proteomes" id="UP000285860">
    <property type="component" value="Unassembled WGS sequence"/>
</dbReference>